<dbReference type="EMBL" id="JGYX01000004">
    <property type="protein sequence ID" value="KFI60682.1"/>
    <property type="molecule type" value="Genomic_DNA"/>
</dbReference>
<dbReference type="InterPro" id="IPR016181">
    <property type="entry name" value="Acyl_CoA_acyltransferase"/>
</dbReference>
<dbReference type="Proteomes" id="UP000029046">
    <property type="component" value="Unassembled WGS sequence"/>
</dbReference>
<accession>A0A087API2</accession>
<evidence type="ECO:0000256" key="1">
    <source>
        <dbReference type="ARBA" id="ARBA00022679"/>
    </source>
</evidence>
<keyword evidence="5" id="KW-1185">Reference proteome</keyword>
<proteinExistence type="predicted"/>
<dbReference type="PANTHER" id="PTHR43420">
    <property type="entry name" value="ACETYLTRANSFERASE"/>
    <property type="match status" value="1"/>
</dbReference>
<keyword evidence="2" id="KW-0012">Acyltransferase</keyword>
<reference evidence="4 5" key="1">
    <citation type="submission" date="2014-03" db="EMBL/GenBank/DDBJ databases">
        <title>Genomics of Bifidobacteria.</title>
        <authorList>
            <person name="Ventura M."/>
            <person name="Milani C."/>
            <person name="Lugli G.A."/>
        </authorList>
    </citation>
    <scope>NUCLEOTIDE SEQUENCE [LARGE SCALE GENOMIC DNA]</scope>
    <source>
        <strain evidence="4 5">LMG 11586</strain>
    </source>
</reference>
<organism evidence="4 5">
    <name type="scientific">Bifidobacterium pullorum subsp. gallinarum</name>
    <dbReference type="NCBI Taxonomy" id="78344"/>
    <lineage>
        <taxon>Bacteria</taxon>
        <taxon>Bacillati</taxon>
        <taxon>Actinomycetota</taxon>
        <taxon>Actinomycetes</taxon>
        <taxon>Bifidobacteriales</taxon>
        <taxon>Bifidobacteriaceae</taxon>
        <taxon>Bifidobacterium</taxon>
    </lineage>
</organism>
<comment type="caution">
    <text evidence="4">The sequence shown here is derived from an EMBL/GenBank/DDBJ whole genome shotgun (WGS) entry which is preliminary data.</text>
</comment>
<dbReference type="CDD" id="cd04301">
    <property type="entry name" value="NAT_SF"/>
    <property type="match status" value="1"/>
</dbReference>
<dbReference type="Gene3D" id="3.40.630.30">
    <property type="match status" value="1"/>
</dbReference>
<dbReference type="SUPFAM" id="SSF55729">
    <property type="entry name" value="Acyl-CoA N-acyltransferases (Nat)"/>
    <property type="match status" value="1"/>
</dbReference>
<sequence length="139" mass="15818">MTAFEYAMEPDEAVKSSIHEILRAYNREHFEILDEREIAITAKDDDGAVVGGVYGTMFGQWLEIEVLAVAPGHRGRGVGSDLLSRIEQAGREHGCRYALLNTFDFQGRDFYPKYGYRQIGEIQGYPLTGSQHWFVKDLR</sequence>
<gene>
    <name evidence="4" type="ORF">BIGA_1439</name>
</gene>
<dbReference type="GO" id="GO:0016747">
    <property type="term" value="F:acyltransferase activity, transferring groups other than amino-acyl groups"/>
    <property type="evidence" value="ECO:0007669"/>
    <property type="project" value="InterPro"/>
</dbReference>
<name>A0A087API2_9BIFI</name>
<dbReference type="InterPro" id="IPR000182">
    <property type="entry name" value="GNAT_dom"/>
</dbReference>
<feature type="domain" description="N-acetyltransferase" evidence="3">
    <location>
        <begin position="1"/>
        <end position="139"/>
    </location>
</feature>
<protein>
    <submittedName>
        <fullName evidence="4">RepC-like protein</fullName>
    </submittedName>
</protein>
<dbReference type="InterPro" id="IPR050680">
    <property type="entry name" value="YpeA/RimI_acetyltransf"/>
</dbReference>
<dbReference type="OrthoDB" id="9787920at2"/>
<evidence type="ECO:0000256" key="2">
    <source>
        <dbReference type="ARBA" id="ARBA00023315"/>
    </source>
</evidence>
<evidence type="ECO:0000313" key="4">
    <source>
        <dbReference type="EMBL" id="KFI60682.1"/>
    </source>
</evidence>
<dbReference type="PROSITE" id="PS51186">
    <property type="entry name" value="GNAT"/>
    <property type="match status" value="1"/>
</dbReference>
<evidence type="ECO:0000259" key="3">
    <source>
        <dbReference type="PROSITE" id="PS51186"/>
    </source>
</evidence>
<evidence type="ECO:0000313" key="5">
    <source>
        <dbReference type="Proteomes" id="UP000029046"/>
    </source>
</evidence>
<keyword evidence="1" id="KW-0808">Transferase</keyword>
<dbReference type="eggNOG" id="COG0456">
    <property type="taxonomic scope" value="Bacteria"/>
</dbReference>
<dbReference type="AlphaFoldDB" id="A0A087API2"/>
<dbReference type="RefSeq" id="WP_051917117.1">
    <property type="nucleotide sequence ID" value="NZ_JAYARX010000033.1"/>
</dbReference>
<dbReference type="Pfam" id="PF00583">
    <property type="entry name" value="Acetyltransf_1"/>
    <property type="match status" value="1"/>
</dbReference>